<dbReference type="InterPro" id="IPR011990">
    <property type="entry name" value="TPR-like_helical_dom_sf"/>
</dbReference>
<comment type="subcellular location">
    <subcellularLocation>
        <location evidence="1">Membrane</location>
        <topology evidence="1">Multi-pass membrane protein</topology>
    </subcellularLocation>
</comment>
<evidence type="ECO:0000313" key="8">
    <source>
        <dbReference type="Proteomes" id="UP001079657"/>
    </source>
</evidence>
<dbReference type="RefSeq" id="WP_268049735.1">
    <property type="nucleotide sequence ID" value="NZ_JAPQES010000003.1"/>
</dbReference>
<feature type="transmembrane region" description="Helical" evidence="5">
    <location>
        <begin position="209"/>
        <end position="237"/>
    </location>
</feature>
<organism evidence="7 8">
    <name type="scientific">Clostridium ganghwense</name>
    <dbReference type="NCBI Taxonomy" id="312089"/>
    <lineage>
        <taxon>Bacteria</taxon>
        <taxon>Bacillati</taxon>
        <taxon>Bacillota</taxon>
        <taxon>Clostridia</taxon>
        <taxon>Eubacteriales</taxon>
        <taxon>Clostridiaceae</taxon>
        <taxon>Clostridium</taxon>
    </lineage>
</organism>
<keyword evidence="8" id="KW-1185">Reference proteome</keyword>
<evidence type="ECO:0000256" key="2">
    <source>
        <dbReference type="ARBA" id="ARBA00022692"/>
    </source>
</evidence>
<sequence length="607" mass="70861">MKKNKVQIYILIALIILFPYNTLGEGFGSVILTFAAVIFLHMYRKEEFKLDKKYLYFLSVLCGVGVVSLGITKDTISSLTGLTIYINAVLFYIIFSNLRKVRKHILEVVTYLISASTLVFVIYQGIILHKRIDGNLGYANTYALVLIIGLYINEILREEKLSFLFEIILIVGIFYTGSRNSLFYLIIFLGVRLFYNFKKEKFISLWSLFIALLIYIGVEYLGIGIMFIIPLVLYLLHYIGKKMSLKSKNFAVVIVGILSITFSMFFKTQWLLRIKNISFKTPVLQERLVYYDDVLKSIIKNPMGHGINAFEYRQYLEQSAFYDVRYVHNSILQRGYDLGILGVLIFVIIGGYGIYLLVKSDDENKKYYIPLVLSIYCHSLLDFDFAYPQIFIFVVMIVAFGGAEKKLQNIKNKKIVMILGKFVLILFSVYLIMINFMSFIGSNYENKGKYEKALGIYNIEKNITFKNPKNYAAIAQVYNKKYLETGNEENLKRCIENLEKAHEINGYDPRIVGNLAFSYDKLKDDNKAVKYYEEFIEKEKFYYPMYNAYYNFLNSRYDSSKDSFYSEKIKSVIEIYSLNYKKLNPRAKYMKEQMVKPDINKNLNMRK</sequence>
<evidence type="ECO:0000313" key="7">
    <source>
        <dbReference type="EMBL" id="MCY6370893.1"/>
    </source>
</evidence>
<dbReference type="SUPFAM" id="SSF48452">
    <property type="entry name" value="TPR-like"/>
    <property type="match status" value="1"/>
</dbReference>
<dbReference type="InterPro" id="IPR051533">
    <property type="entry name" value="WaaL-like"/>
</dbReference>
<feature type="transmembrane region" description="Helical" evidence="5">
    <location>
        <begin position="26"/>
        <end position="43"/>
    </location>
</feature>
<keyword evidence="2 5" id="KW-0812">Transmembrane</keyword>
<dbReference type="PANTHER" id="PTHR37422">
    <property type="entry name" value="TEICHURONIC ACID BIOSYNTHESIS PROTEIN TUAE"/>
    <property type="match status" value="1"/>
</dbReference>
<dbReference type="Gene3D" id="1.25.40.10">
    <property type="entry name" value="Tetratricopeptide repeat domain"/>
    <property type="match status" value="1"/>
</dbReference>
<dbReference type="PANTHER" id="PTHR37422:SF13">
    <property type="entry name" value="LIPOPOLYSACCHARIDE BIOSYNTHESIS PROTEIN PA4999-RELATED"/>
    <property type="match status" value="1"/>
</dbReference>
<dbReference type="Proteomes" id="UP001079657">
    <property type="component" value="Unassembled WGS sequence"/>
</dbReference>
<feature type="transmembrane region" description="Helical" evidence="5">
    <location>
        <begin position="108"/>
        <end position="129"/>
    </location>
</feature>
<evidence type="ECO:0000259" key="6">
    <source>
        <dbReference type="Pfam" id="PF04932"/>
    </source>
</evidence>
<keyword evidence="7" id="KW-0436">Ligase</keyword>
<feature type="transmembrane region" description="Helical" evidence="5">
    <location>
        <begin position="78"/>
        <end position="96"/>
    </location>
</feature>
<feature type="domain" description="O-antigen ligase-related" evidence="6">
    <location>
        <begin position="226"/>
        <end position="347"/>
    </location>
</feature>
<comment type="caution">
    <text evidence="7">The sequence shown here is derived from an EMBL/GenBank/DDBJ whole genome shotgun (WGS) entry which is preliminary data.</text>
</comment>
<accession>A0ABT4CPL3</accession>
<keyword evidence="4 5" id="KW-0472">Membrane</keyword>
<keyword evidence="3 5" id="KW-1133">Transmembrane helix</keyword>
<proteinExistence type="predicted"/>
<dbReference type="GO" id="GO:0016874">
    <property type="term" value="F:ligase activity"/>
    <property type="evidence" value="ECO:0007669"/>
    <property type="project" value="UniProtKB-KW"/>
</dbReference>
<feature type="transmembrane region" description="Helical" evidence="5">
    <location>
        <begin position="385"/>
        <end position="403"/>
    </location>
</feature>
<feature type="transmembrane region" description="Helical" evidence="5">
    <location>
        <begin position="249"/>
        <end position="266"/>
    </location>
</feature>
<evidence type="ECO:0000256" key="4">
    <source>
        <dbReference type="ARBA" id="ARBA00023136"/>
    </source>
</evidence>
<dbReference type="InterPro" id="IPR007016">
    <property type="entry name" value="O-antigen_ligase-rel_domated"/>
</dbReference>
<feature type="transmembrane region" description="Helical" evidence="5">
    <location>
        <begin position="55"/>
        <end position="72"/>
    </location>
</feature>
<dbReference type="Pfam" id="PF04932">
    <property type="entry name" value="Wzy_C"/>
    <property type="match status" value="1"/>
</dbReference>
<name>A0ABT4CPL3_9CLOT</name>
<protein>
    <submittedName>
        <fullName evidence="7">O-antigen ligase family protein</fullName>
    </submittedName>
</protein>
<reference evidence="7" key="1">
    <citation type="submission" date="2022-12" db="EMBL/GenBank/DDBJ databases">
        <authorList>
            <person name="Wang J."/>
        </authorList>
    </citation>
    <scope>NUCLEOTIDE SEQUENCE</scope>
    <source>
        <strain evidence="7">HY-42-06</strain>
    </source>
</reference>
<evidence type="ECO:0000256" key="3">
    <source>
        <dbReference type="ARBA" id="ARBA00022989"/>
    </source>
</evidence>
<feature type="transmembrane region" description="Helical" evidence="5">
    <location>
        <begin position="415"/>
        <end position="440"/>
    </location>
</feature>
<feature type="transmembrane region" description="Helical" evidence="5">
    <location>
        <begin position="135"/>
        <end position="152"/>
    </location>
</feature>
<evidence type="ECO:0000256" key="1">
    <source>
        <dbReference type="ARBA" id="ARBA00004141"/>
    </source>
</evidence>
<dbReference type="EMBL" id="JAPQES010000003">
    <property type="protein sequence ID" value="MCY6370893.1"/>
    <property type="molecule type" value="Genomic_DNA"/>
</dbReference>
<gene>
    <name evidence="7" type="ORF">OXH55_09645</name>
</gene>
<evidence type="ECO:0000256" key="5">
    <source>
        <dbReference type="SAM" id="Phobius"/>
    </source>
</evidence>
<feature type="transmembrane region" description="Helical" evidence="5">
    <location>
        <begin position="338"/>
        <end position="358"/>
    </location>
</feature>